<dbReference type="Proteomes" id="UP001144978">
    <property type="component" value="Unassembled WGS sequence"/>
</dbReference>
<proteinExistence type="predicted"/>
<gene>
    <name evidence="1" type="ORF">NUW54_g1226</name>
</gene>
<comment type="caution">
    <text evidence="1">The sequence shown here is derived from an EMBL/GenBank/DDBJ whole genome shotgun (WGS) entry which is preliminary data.</text>
</comment>
<evidence type="ECO:0000313" key="2">
    <source>
        <dbReference type="Proteomes" id="UP001144978"/>
    </source>
</evidence>
<keyword evidence="2" id="KW-1185">Reference proteome</keyword>
<sequence length="92" mass="10149">MLGEGGRERDEQVQRQSASFRKTCKTKAIPGYQVWTMRNFSEESDKDEPSVVLDANLTDEEMDLGYIPSDDEDGAGVVDEDASGDQDAVNDS</sequence>
<accession>A0ACC1Q8P5</accession>
<name>A0ACC1Q8P5_9APHY</name>
<organism evidence="1 2">
    <name type="scientific">Trametes sanguinea</name>
    <dbReference type="NCBI Taxonomy" id="158606"/>
    <lineage>
        <taxon>Eukaryota</taxon>
        <taxon>Fungi</taxon>
        <taxon>Dikarya</taxon>
        <taxon>Basidiomycota</taxon>
        <taxon>Agaricomycotina</taxon>
        <taxon>Agaricomycetes</taxon>
        <taxon>Polyporales</taxon>
        <taxon>Polyporaceae</taxon>
        <taxon>Trametes</taxon>
    </lineage>
</organism>
<protein>
    <submittedName>
        <fullName evidence="1">Uncharacterized protein</fullName>
    </submittedName>
</protein>
<reference evidence="1" key="1">
    <citation type="submission" date="2022-08" db="EMBL/GenBank/DDBJ databases">
        <title>Genome Sequence of Pycnoporus sanguineus.</title>
        <authorList>
            <person name="Buettner E."/>
        </authorList>
    </citation>
    <scope>NUCLEOTIDE SEQUENCE</scope>
    <source>
        <strain evidence="1">CG-C14</strain>
    </source>
</reference>
<evidence type="ECO:0000313" key="1">
    <source>
        <dbReference type="EMBL" id="KAJ3014736.1"/>
    </source>
</evidence>
<dbReference type="EMBL" id="JANSHE010000195">
    <property type="protein sequence ID" value="KAJ3014736.1"/>
    <property type="molecule type" value="Genomic_DNA"/>
</dbReference>